<organism evidence="1">
    <name type="scientific">marine sediment metagenome</name>
    <dbReference type="NCBI Taxonomy" id="412755"/>
    <lineage>
        <taxon>unclassified sequences</taxon>
        <taxon>metagenomes</taxon>
        <taxon>ecological metagenomes</taxon>
    </lineage>
</organism>
<dbReference type="AlphaFoldDB" id="A0A0F9CRA6"/>
<comment type="caution">
    <text evidence="1">The sequence shown here is derived from an EMBL/GenBank/DDBJ whole genome shotgun (WGS) entry which is preliminary data.</text>
</comment>
<proteinExistence type="predicted"/>
<sequence>MPATARDLAANIVLYALSQRVK</sequence>
<dbReference type="EMBL" id="LAZR01032080">
    <property type="protein sequence ID" value="KKL51913.1"/>
    <property type="molecule type" value="Genomic_DNA"/>
</dbReference>
<name>A0A0F9CRA6_9ZZZZ</name>
<evidence type="ECO:0000313" key="1">
    <source>
        <dbReference type="EMBL" id="KKL51913.1"/>
    </source>
</evidence>
<feature type="non-terminal residue" evidence="1">
    <location>
        <position position="1"/>
    </location>
</feature>
<gene>
    <name evidence="1" type="ORF">LCGC14_2290720</name>
</gene>
<protein>
    <submittedName>
        <fullName evidence="1">Uncharacterized protein</fullName>
    </submittedName>
</protein>
<reference evidence="1" key="1">
    <citation type="journal article" date="2015" name="Nature">
        <title>Complex archaea that bridge the gap between prokaryotes and eukaryotes.</title>
        <authorList>
            <person name="Spang A."/>
            <person name="Saw J.H."/>
            <person name="Jorgensen S.L."/>
            <person name="Zaremba-Niedzwiedzka K."/>
            <person name="Martijn J."/>
            <person name="Lind A.E."/>
            <person name="van Eijk R."/>
            <person name="Schleper C."/>
            <person name="Guy L."/>
            <person name="Ettema T.J."/>
        </authorList>
    </citation>
    <scope>NUCLEOTIDE SEQUENCE</scope>
</reference>
<accession>A0A0F9CRA6</accession>